<feature type="compositionally biased region" description="Basic and acidic residues" evidence="1">
    <location>
        <begin position="89"/>
        <end position="105"/>
    </location>
</feature>
<keyword evidence="2" id="KW-0472">Membrane</keyword>
<feature type="compositionally biased region" description="Polar residues" evidence="1">
    <location>
        <begin position="61"/>
        <end position="73"/>
    </location>
</feature>
<dbReference type="InParanoid" id="A0A163K221"/>
<organism evidence="3">
    <name type="scientific">Absidia glauca</name>
    <name type="common">Pin mould</name>
    <dbReference type="NCBI Taxonomy" id="4829"/>
    <lineage>
        <taxon>Eukaryota</taxon>
        <taxon>Fungi</taxon>
        <taxon>Fungi incertae sedis</taxon>
        <taxon>Mucoromycota</taxon>
        <taxon>Mucoromycotina</taxon>
        <taxon>Mucoromycetes</taxon>
        <taxon>Mucorales</taxon>
        <taxon>Cunninghamellaceae</taxon>
        <taxon>Absidia</taxon>
    </lineage>
</organism>
<feature type="compositionally biased region" description="Low complexity" evidence="1">
    <location>
        <begin position="47"/>
        <end position="59"/>
    </location>
</feature>
<keyword evidence="4" id="KW-1185">Reference proteome</keyword>
<reference evidence="3" key="1">
    <citation type="submission" date="2016-04" db="EMBL/GenBank/DDBJ databases">
        <authorList>
            <person name="Evans L.H."/>
            <person name="Alamgir A."/>
            <person name="Owens N."/>
            <person name="Weber N.D."/>
            <person name="Virtaneva K."/>
            <person name="Barbian K."/>
            <person name="Babar A."/>
            <person name="Rosenke K."/>
        </authorList>
    </citation>
    <scope>NUCLEOTIDE SEQUENCE [LARGE SCALE GENOMIC DNA]</scope>
    <source>
        <strain evidence="3">CBS 101.48</strain>
    </source>
</reference>
<evidence type="ECO:0000313" key="3">
    <source>
        <dbReference type="EMBL" id="SAM04985.1"/>
    </source>
</evidence>
<protein>
    <submittedName>
        <fullName evidence="3">Uncharacterized protein</fullName>
    </submittedName>
</protein>
<sequence length="259" mass="28530">MDDPMDKPSSHYNELLDGDVADLTSFDGSTSFYSPDDSSSEYQPIPENQEQQQSSNDNDASLPNSDMDTTLNDNDPEDVTDLTTPMEKLVPEKANVGDKPLKKDPQSSAEDMTGEKYLDANMDGQLDSTGIDSNGRGLGDNQGLQQEQDLDFGSVTPGHPSPLDPPSDHNLTLSYGTIENSSQQNHHQNNTLTSIGSRYVSELETVDLSSWLVGAILVLICLRLPYMKRLFMKLFKNQESEPSDSPTLPYHAIPTKELD</sequence>
<evidence type="ECO:0000256" key="1">
    <source>
        <dbReference type="SAM" id="MobiDB-lite"/>
    </source>
</evidence>
<dbReference type="EMBL" id="LT554417">
    <property type="protein sequence ID" value="SAM04985.1"/>
    <property type="molecule type" value="Genomic_DNA"/>
</dbReference>
<dbReference type="AlphaFoldDB" id="A0A163K221"/>
<proteinExistence type="predicted"/>
<keyword evidence="2" id="KW-1133">Transmembrane helix</keyword>
<gene>
    <name evidence="3" type="primary">ABSGL_10851.1 scaffold 12033</name>
</gene>
<dbReference type="OrthoDB" id="2290969at2759"/>
<accession>A0A163K221</accession>
<feature type="region of interest" description="Disordered" evidence="1">
    <location>
        <begin position="238"/>
        <end position="259"/>
    </location>
</feature>
<name>A0A163K221_ABSGL</name>
<evidence type="ECO:0000256" key="2">
    <source>
        <dbReference type="SAM" id="Phobius"/>
    </source>
</evidence>
<feature type="region of interest" description="Disordered" evidence="1">
    <location>
        <begin position="21"/>
        <end position="174"/>
    </location>
</feature>
<dbReference type="Proteomes" id="UP000078561">
    <property type="component" value="Unassembled WGS sequence"/>
</dbReference>
<evidence type="ECO:0000313" key="4">
    <source>
        <dbReference type="Proteomes" id="UP000078561"/>
    </source>
</evidence>
<keyword evidence="2" id="KW-0812">Transmembrane</keyword>
<feature type="transmembrane region" description="Helical" evidence="2">
    <location>
        <begin position="208"/>
        <end position="226"/>
    </location>
</feature>